<keyword evidence="2" id="KW-0406">Ion transport</keyword>
<keyword evidence="2" id="KW-0813">Transport</keyword>
<protein>
    <submittedName>
        <fullName evidence="5">Uncharacterized protein</fullName>
    </submittedName>
</protein>
<dbReference type="EMBL" id="DTBQ01000016">
    <property type="protein sequence ID" value="HGM46213.1"/>
    <property type="molecule type" value="Genomic_DNA"/>
</dbReference>
<keyword evidence="4" id="KW-0066">ATP synthesis</keyword>
<dbReference type="SUPFAM" id="SSF160527">
    <property type="entry name" value="V-type ATPase subunit E-like"/>
    <property type="match status" value="1"/>
</dbReference>
<reference evidence="5" key="1">
    <citation type="journal article" date="2020" name="mSystems">
        <title>Genome- and Community-Level Interaction Insights into Carbon Utilization and Element Cycling Functions of Hydrothermarchaeota in Hydrothermal Sediment.</title>
        <authorList>
            <person name="Zhou Z."/>
            <person name="Liu Y."/>
            <person name="Xu W."/>
            <person name="Pan J."/>
            <person name="Luo Z.H."/>
            <person name="Li M."/>
        </authorList>
    </citation>
    <scope>NUCLEOTIDE SEQUENCE</scope>
    <source>
        <strain evidence="5">SpSt-649</strain>
    </source>
</reference>
<sequence>MRRDPARYRAYLERALDAAARKLGGGLVVHPCKGERAIIEEVAKSFAEPGNSSSRISIGEEINCDGGFLARTPDERVYFNATLSAKVSEVFERLMPEVFERVLSARR</sequence>
<organism evidence="5">
    <name type="scientific">Thermofilum pendens</name>
    <dbReference type="NCBI Taxonomy" id="2269"/>
    <lineage>
        <taxon>Archaea</taxon>
        <taxon>Thermoproteota</taxon>
        <taxon>Thermoprotei</taxon>
        <taxon>Thermofilales</taxon>
        <taxon>Thermofilaceae</taxon>
        <taxon>Thermofilum</taxon>
    </lineage>
</organism>
<keyword evidence="3" id="KW-0472">Membrane</keyword>
<dbReference type="GO" id="GO:1902600">
    <property type="term" value="P:proton transmembrane transport"/>
    <property type="evidence" value="ECO:0007669"/>
    <property type="project" value="UniProtKB-KW"/>
</dbReference>
<name>A0A7C4D408_THEPE</name>
<evidence type="ECO:0000256" key="2">
    <source>
        <dbReference type="ARBA" id="ARBA00022781"/>
    </source>
</evidence>
<evidence type="ECO:0000256" key="1">
    <source>
        <dbReference type="ARBA" id="ARBA00022475"/>
    </source>
</evidence>
<dbReference type="AlphaFoldDB" id="A0A7C4D408"/>
<dbReference type="GO" id="GO:0006754">
    <property type="term" value="P:ATP biosynthetic process"/>
    <property type="evidence" value="ECO:0007669"/>
    <property type="project" value="UniProtKB-KW"/>
</dbReference>
<keyword evidence="1" id="KW-1003">Cell membrane</keyword>
<comment type="caution">
    <text evidence="5">The sequence shown here is derived from an EMBL/GenBank/DDBJ whole genome shotgun (WGS) entry which is preliminary data.</text>
</comment>
<evidence type="ECO:0000256" key="3">
    <source>
        <dbReference type="ARBA" id="ARBA00023136"/>
    </source>
</evidence>
<proteinExistence type="predicted"/>
<keyword evidence="2" id="KW-0375">Hydrogen ion transport</keyword>
<accession>A0A7C4D408</accession>
<dbReference type="InterPro" id="IPR038495">
    <property type="entry name" value="ATPase_E_C"/>
</dbReference>
<evidence type="ECO:0000313" key="5">
    <source>
        <dbReference type="EMBL" id="HGM46213.1"/>
    </source>
</evidence>
<dbReference type="Gene3D" id="3.30.2320.30">
    <property type="entry name" value="ATP synthase, E subunit, C-terminal"/>
    <property type="match status" value="1"/>
</dbReference>
<gene>
    <name evidence="5" type="ORF">ENU21_00475</name>
</gene>
<evidence type="ECO:0000256" key="4">
    <source>
        <dbReference type="ARBA" id="ARBA00023310"/>
    </source>
</evidence>